<dbReference type="SUPFAM" id="SSF52374">
    <property type="entry name" value="Nucleotidylyl transferase"/>
    <property type="match status" value="1"/>
</dbReference>
<evidence type="ECO:0000256" key="1">
    <source>
        <dbReference type="ARBA" id="ARBA00022598"/>
    </source>
</evidence>
<dbReference type="OrthoDB" id="9807503at2"/>
<keyword evidence="7" id="KW-0648">Protein biosynthesis</keyword>
<dbReference type="GO" id="GO:0004818">
    <property type="term" value="F:glutamate-tRNA ligase activity"/>
    <property type="evidence" value="ECO:0007669"/>
    <property type="project" value="TreeGrafter"/>
</dbReference>
<dbReference type="GO" id="GO:0005829">
    <property type="term" value="C:cytosol"/>
    <property type="evidence" value="ECO:0007669"/>
    <property type="project" value="TreeGrafter"/>
</dbReference>
<evidence type="ECO:0000256" key="2">
    <source>
        <dbReference type="ARBA" id="ARBA00022723"/>
    </source>
</evidence>
<dbReference type="InterPro" id="IPR001412">
    <property type="entry name" value="aa-tRNA-synth_I_CS"/>
</dbReference>
<dbReference type="PROSITE" id="PS00178">
    <property type="entry name" value="AA_TRNA_LIGASE_I"/>
    <property type="match status" value="1"/>
</dbReference>
<evidence type="ECO:0000256" key="5">
    <source>
        <dbReference type="ARBA" id="ARBA00022840"/>
    </source>
</evidence>
<keyword evidence="3 7" id="KW-0547">Nucleotide-binding</keyword>
<accession>A0A3E1NHH3</accession>
<organism evidence="9 10">
    <name type="scientific">Deminuibacter soli</name>
    <dbReference type="NCBI Taxonomy" id="2291815"/>
    <lineage>
        <taxon>Bacteria</taxon>
        <taxon>Pseudomonadati</taxon>
        <taxon>Bacteroidota</taxon>
        <taxon>Chitinophagia</taxon>
        <taxon>Chitinophagales</taxon>
        <taxon>Chitinophagaceae</taxon>
        <taxon>Deminuibacter</taxon>
    </lineage>
</organism>
<keyword evidence="2" id="KW-0479">Metal-binding</keyword>
<dbReference type="PANTHER" id="PTHR43311">
    <property type="entry name" value="GLUTAMATE--TRNA LIGASE"/>
    <property type="match status" value="1"/>
</dbReference>
<evidence type="ECO:0000313" key="10">
    <source>
        <dbReference type="Proteomes" id="UP000261284"/>
    </source>
</evidence>
<dbReference type="PRINTS" id="PR00987">
    <property type="entry name" value="TRNASYNTHGLU"/>
</dbReference>
<keyword evidence="1 7" id="KW-0436">Ligase</keyword>
<dbReference type="PANTHER" id="PTHR43311:SF1">
    <property type="entry name" value="GLUTAMYL-Q TRNA(ASP) SYNTHETASE"/>
    <property type="match status" value="1"/>
</dbReference>
<dbReference type="GO" id="GO:0005524">
    <property type="term" value="F:ATP binding"/>
    <property type="evidence" value="ECO:0007669"/>
    <property type="project" value="UniProtKB-KW"/>
</dbReference>
<gene>
    <name evidence="9" type="ORF">DXN05_15170</name>
</gene>
<dbReference type="InterPro" id="IPR020058">
    <property type="entry name" value="Glu/Gln-tRNA-synth_Ib_cat-dom"/>
</dbReference>
<protein>
    <submittedName>
        <fullName evidence="9">tRNA glutamyl-Q synthetase</fullName>
    </submittedName>
</protein>
<dbReference type="GO" id="GO:0006424">
    <property type="term" value="P:glutamyl-tRNA aminoacylation"/>
    <property type="evidence" value="ECO:0007669"/>
    <property type="project" value="TreeGrafter"/>
</dbReference>
<evidence type="ECO:0000256" key="7">
    <source>
        <dbReference type="RuleBase" id="RU363037"/>
    </source>
</evidence>
<dbReference type="RefSeq" id="WP_116848115.1">
    <property type="nucleotide sequence ID" value="NZ_QTJU01000005.1"/>
</dbReference>
<keyword evidence="6 7" id="KW-0030">Aminoacyl-tRNA synthetase</keyword>
<reference evidence="9 10" key="1">
    <citation type="submission" date="2018-08" db="EMBL/GenBank/DDBJ databases">
        <title>Chitinophagaceae sp. K23C18032701, a novel bacterium isolated from forest soil.</title>
        <authorList>
            <person name="Wang C."/>
        </authorList>
    </citation>
    <scope>NUCLEOTIDE SEQUENCE [LARGE SCALE GENOMIC DNA]</scope>
    <source>
        <strain evidence="9 10">K23C18032701</strain>
    </source>
</reference>
<proteinExistence type="inferred from homology"/>
<dbReference type="Pfam" id="PF00749">
    <property type="entry name" value="tRNA-synt_1c"/>
    <property type="match status" value="1"/>
</dbReference>
<comment type="caution">
    <text evidence="9">The sequence shown here is derived from an EMBL/GenBank/DDBJ whole genome shotgun (WGS) entry which is preliminary data.</text>
</comment>
<dbReference type="AlphaFoldDB" id="A0A3E1NHH3"/>
<evidence type="ECO:0000259" key="8">
    <source>
        <dbReference type="Pfam" id="PF00749"/>
    </source>
</evidence>
<dbReference type="InterPro" id="IPR000924">
    <property type="entry name" value="Glu/Gln-tRNA-synth"/>
</dbReference>
<comment type="similarity">
    <text evidence="7">Belongs to the class-I aminoacyl-tRNA synthetase family.</text>
</comment>
<keyword evidence="10" id="KW-1185">Reference proteome</keyword>
<evidence type="ECO:0000256" key="3">
    <source>
        <dbReference type="ARBA" id="ARBA00022741"/>
    </source>
</evidence>
<evidence type="ECO:0000313" key="9">
    <source>
        <dbReference type="EMBL" id="RFM27357.1"/>
    </source>
</evidence>
<name>A0A3E1NHH3_9BACT</name>
<evidence type="ECO:0000256" key="4">
    <source>
        <dbReference type="ARBA" id="ARBA00022833"/>
    </source>
</evidence>
<dbReference type="InterPro" id="IPR049940">
    <property type="entry name" value="GluQ/Sye"/>
</dbReference>
<dbReference type="InterPro" id="IPR014729">
    <property type="entry name" value="Rossmann-like_a/b/a_fold"/>
</dbReference>
<feature type="domain" description="Glutamyl/glutaminyl-tRNA synthetase class Ib catalytic" evidence="8">
    <location>
        <begin position="8"/>
        <end position="260"/>
    </location>
</feature>
<evidence type="ECO:0000256" key="6">
    <source>
        <dbReference type="ARBA" id="ARBA00023146"/>
    </source>
</evidence>
<dbReference type="Gene3D" id="3.40.50.620">
    <property type="entry name" value="HUPs"/>
    <property type="match status" value="1"/>
</dbReference>
<keyword evidence="4" id="KW-0862">Zinc</keyword>
<keyword evidence="5 7" id="KW-0067">ATP-binding</keyword>
<sequence length="295" mass="32773">MYPSHFHKTRIAPTPSGYLHVGNVLSFALTAALARTTGATVLLRIDDLDRDRIQPAYVQDIFNTLQLMEIPWDEGAKDYGNYLHRYSQVHRLPLYQQALQQLRDGGHVFACDCSRAQILRERPDGVYPGTCIHKNIPLDTPGVSWRLHTSETAPIRVNTFNKGIVTATLPALMQSFVVRKKDGYPAYQLASVADDDHFGVDLVVRGEDLWSSTLAQHYLATLLPGSNFGNTVSYHHPLLLETADRKLSKSAGATSVQHLHKSGKTAADIYTMIAQALGYDRVVRDYTGLGELMLG</sequence>
<dbReference type="Proteomes" id="UP000261284">
    <property type="component" value="Unassembled WGS sequence"/>
</dbReference>
<dbReference type="EMBL" id="QTJU01000005">
    <property type="protein sequence ID" value="RFM27357.1"/>
    <property type="molecule type" value="Genomic_DNA"/>
</dbReference>